<proteinExistence type="predicted"/>
<dbReference type="AlphaFoldDB" id="Q98S77"/>
<evidence type="ECO:0000256" key="1">
    <source>
        <dbReference type="SAM" id="Phobius"/>
    </source>
</evidence>
<dbReference type="GeneID" id="857178"/>
<evidence type="ECO:0000313" key="3">
    <source>
        <dbReference type="Proteomes" id="UP000242167"/>
    </source>
</evidence>
<dbReference type="Proteomes" id="UP000242167">
    <property type="component" value="Nucleomorph 3"/>
</dbReference>
<accession>Q98S77</accession>
<sequence>MLNKSNYLCNFDVINNLRLTKLKNHSLQFKNLSFNGINFILCIGNMHQFNFIFKNEIYSFFPKYYFEVAIIQIFYDYLLLFQFPLINICKIPLLKCINSLHKNFLFEETADFVKVIINETLLKKCISYHPSLAKCWLHYTLEGKEDYFFWKEFFNSCYNFMTNSNNKKFYDFMNYYKESKQDKKRTSYEKFIMKNNIQVYAGKNKEKYFSRTSSIHKKLDKDFIIRKRHFLIFNKNRKRKINIMSLGFKKFILLFSQY</sequence>
<keyword evidence="1" id="KW-0812">Transmembrane</keyword>
<keyword evidence="1" id="KW-1133">Transmembrane helix</keyword>
<keyword evidence="1" id="KW-0472">Membrane</keyword>
<evidence type="ECO:0000313" key="2">
    <source>
        <dbReference type="EMBL" id="AAK39705.1"/>
    </source>
</evidence>
<organism evidence="2 3">
    <name type="scientific">Guillardia theta</name>
    <name type="common">Cryptophyte</name>
    <name type="synonym">Cryptomonas phi</name>
    <dbReference type="NCBI Taxonomy" id="55529"/>
    <lineage>
        <taxon>Eukaryota</taxon>
        <taxon>Cryptophyceae</taxon>
        <taxon>Pyrenomonadales</taxon>
        <taxon>Geminigeraceae</taxon>
        <taxon>Guillardia</taxon>
    </lineage>
</organism>
<gene>
    <name evidence="2" type="primary">orf258</name>
</gene>
<feature type="transmembrane region" description="Helical" evidence="1">
    <location>
        <begin position="64"/>
        <end position="86"/>
    </location>
</feature>
<reference evidence="2 3" key="1">
    <citation type="journal article" date="2001" name="Nature">
        <title>The highly reduced genome of an enslaved algal nucleus.</title>
        <authorList>
            <person name="Douglas S."/>
            <person name="Zauner S."/>
            <person name="Fraunholz M."/>
            <person name="Beaton M."/>
            <person name="Penny S."/>
            <person name="Deng L."/>
            <person name="Wu X."/>
            <person name="Reith M."/>
            <person name="Cavalier-Smith T."/>
            <person name="Maier U."/>
        </authorList>
    </citation>
    <scope>NUCLEOTIDE SEQUENCE [LARGE SCALE GENOMIC DNA]</scope>
</reference>
<dbReference type="RefSeq" id="XP_001713396.1">
    <property type="nucleotide sequence ID" value="XM_001713344.1"/>
</dbReference>
<keyword evidence="2" id="KW-0542">Nucleomorph</keyword>
<dbReference type="EMBL" id="AF083031">
    <property type="protein sequence ID" value="AAK39705.1"/>
    <property type="molecule type" value="Genomic_DNA"/>
</dbReference>
<protein>
    <submittedName>
        <fullName evidence="2">Uncharacterized protein</fullName>
    </submittedName>
</protein>
<geneLocation type="nucleomorph" evidence="2"/>
<dbReference type="PIR" id="E90126">
    <property type="entry name" value="E90126"/>
</dbReference>
<name>Q98S77_GUITH</name>